<feature type="domain" description="Glycoside hydrolase family 65 central catalytic" evidence="1">
    <location>
        <begin position="323"/>
        <end position="518"/>
    </location>
</feature>
<feature type="domain" description="Glycoside hydrolase family 65 N-terminal" evidence="2">
    <location>
        <begin position="15"/>
        <end position="234"/>
    </location>
</feature>
<dbReference type="EMBL" id="PJRQ01000041">
    <property type="protein sequence ID" value="PLR08722.1"/>
    <property type="molecule type" value="Genomic_DNA"/>
</dbReference>
<dbReference type="Gene3D" id="1.50.10.10">
    <property type="match status" value="1"/>
</dbReference>
<dbReference type="OrthoDB" id="414934at2"/>
<accession>A0A2N5CP46</accession>
<dbReference type="KEGG" id="cfh:C1707_21130"/>
<dbReference type="InterPro" id="IPR005196">
    <property type="entry name" value="Glyco_hydro_65_N"/>
</dbReference>
<reference evidence="3 6" key="2">
    <citation type="submission" date="2018-01" db="EMBL/GenBank/DDBJ databases">
        <title>Complete genome sequence of Caulobacter flavus RHGG3.</title>
        <authorList>
            <person name="Yang E."/>
        </authorList>
    </citation>
    <scope>NUCLEOTIDE SEQUENCE [LARGE SCALE GENOMIC DNA]</scope>
    <source>
        <strain evidence="3 6">RHGG3</strain>
    </source>
</reference>
<evidence type="ECO:0000313" key="6">
    <source>
        <dbReference type="Proteomes" id="UP000281192"/>
    </source>
</evidence>
<evidence type="ECO:0000313" key="4">
    <source>
        <dbReference type="EMBL" id="PLR08722.1"/>
    </source>
</evidence>
<evidence type="ECO:0000259" key="2">
    <source>
        <dbReference type="Pfam" id="PF03636"/>
    </source>
</evidence>
<dbReference type="AlphaFoldDB" id="A0A2N5CP46"/>
<dbReference type="GO" id="GO:0005975">
    <property type="term" value="P:carbohydrate metabolic process"/>
    <property type="evidence" value="ECO:0007669"/>
    <property type="project" value="InterPro"/>
</dbReference>
<dbReference type="Pfam" id="PF03632">
    <property type="entry name" value="Glyco_hydro_65m"/>
    <property type="match status" value="1"/>
</dbReference>
<dbReference type="Gene3D" id="2.70.98.40">
    <property type="entry name" value="Glycoside hydrolase, family 65, N-terminal domain"/>
    <property type="match status" value="1"/>
</dbReference>
<dbReference type="PANTHER" id="PTHR11051">
    <property type="entry name" value="GLYCOSYL HYDROLASE-RELATED"/>
    <property type="match status" value="1"/>
</dbReference>
<dbReference type="Pfam" id="PF03636">
    <property type="entry name" value="Glyco_hydro_65N"/>
    <property type="match status" value="1"/>
</dbReference>
<gene>
    <name evidence="3" type="ORF">C1707_21130</name>
    <name evidence="4" type="ORF">CFHF_19935</name>
</gene>
<sequence length="685" mass="74683">MNTPINPPPVAGAGRRELPAYVANGLVGLRVRETPLQAGMCLVSGFSGQHYERQIEAAAVAPYPLAGDLALDGVWLSDVPHQVTELQQDYDFSCGELTSRFVCEAQGRRAAVEVVTFCSRRDPTLVCQEIAVTVGKACALGLRASIDAAGVDGAALRHSRQTPGEDAPACDGSLLWSSAGDLSTCGLALVTEVLGAGEVEPIRPPLRDDRLVSEYGLAARAGRTVRLRQIVSIVPDVLHALPDQQAQRLVAKARSDGFDQVRRQNRAEWDELWKSRIRVEGADERWQGIVDAAFFYLNSSVHASSPASTSIFGLATWHDYHYYYGHVMWDIEAFAVPALCTIQPHAAKAMLEYRFTHLDGARRNAQLMGRRGLQFPWESAPRSGEEAAPMPGTAAWHEDHVSLDVARAFVFYADVTGDREFLRTRTWPVVSGVCEWIASRVSKVRGGYAIKASMGIAERQQPVDNAAFTNMGAVVVLHAGLRIAEDLGLAADPAWREIAEGMQIPRRGQAVVSHDDFRTNEEKGATPDPLMGLFPFGYAMTPEEEAATLSLYLDLADDYIGSPMLSALYGAWAARLADRERALALLEAGYGQFVVGRFLQTLEYRADRFPEQPQAGPFFANIGGFLTGLLFGFTGVFPSGVQPDAWSGRPVVLPKGWSAIEIDQLWVRGRSMGLTARQGETARLA</sequence>
<dbReference type="InterPro" id="IPR012341">
    <property type="entry name" value="6hp_glycosidase-like_sf"/>
</dbReference>
<dbReference type="EMBL" id="CP026100">
    <property type="protein sequence ID" value="AYV48561.1"/>
    <property type="molecule type" value="Genomic_DNA"/>
</dbReference>
<evidence type="ECO:0000259" key="1">
    <source>
        <dbReference type="Pfam" id="PF03632"/>
    </source>
</evidence>
<dbReference type="PANTHER" id="PTHR11051:SF8">
    <property type="entry name" value="PROTEIN-GLUCOSYLGALACTOSYLHYDROXYLYSINE GLUCOSIDASE"/>
    <property type="match status" value="1"/>
</dbReference>
<name>A0A2N5CP46_9CAUL</name>
<protein>
    <submittedName>
        <fullName evidence="4">Glycoside hydrolase family 65 protein</fullName>
    </submittedName>
</protein>
<dbReference type="RefSeq" id="WP_101714680.1">
    <property type="nucleotide sequence ID" value="NZ_CP026100.1"/>
</dbReference>
<keyword evidence="4" id="KW-0378">Hydrolase</keyword>
<proteinExistence type="predicted"/>
<dbReference type="InterPro" id="IPR008928">
    <property type="entry name" value="6-hairpin_glycosidase_sf"/>
</dbReference>
<dbReference type="GO" id="GO:0004553">
    <property type="term" value="F:hydrolase activity, hydrolyzing O-glycosyl compounds"/>
    <property type="evidence" value="ECO:0007669"/>
    <property type="project" value="TreeGrafter"/>
</dbReference>
<keyword evidence="6" id="KW-1185">Reference proteome</keyword>
<dbReference type="SUPFAM" id="SSF48208">
    <property type="entry name" value="Six-hairpin glycosidases"/>
    <property type="match status" value="1"/>
</dbReference>
<dbReference type="InterPro" id="IPR005195">
    <property type="entry name" value="Glyco_hydro_65_M"/>
</dbReference>
<organism evidence="4 5">
    <name type="scientific">Caulobacter flavus</name>
    <dbReference type="NCBI Taxonomy" id="1679497"/>
    <lineage>
        <taxon>Bacteria</taxon>
        <taxon>Pseudomonadati</taxon>
        <taxon>Pseudomonadota</taxon>
        <taxon>Alphaproteobacteria</taxon>
        <taxon>Caulobacterales</taxon>
        <taxon>Caulobacteraceae</taxon>
        <taxon>Caulobacter</taxon>
    </lineage>
</organism>
<dbReference type="Proteomes" id="UP000281192">
    <property type="component" value="Chromosome"/>
</dbReference>
<evidence type="ECO:0000313" key="3">
    <source>
        <dbReference type="EMBL" id="AYV48561.1"/>
    </source>
</evidence>
<evidence type="ECO:0000313" key="5">
    <source>
        <dbReference type="Proteomes" id="UP000234483"/>
    </source>
</evidence>
<dbReference type="InterPro" id="IPR037018">
    <property type="entry name" value="GH65_N"/>
</dbReference>
<reference evidence="4 5" key="1">
    <citation type="submission" date="2017-12" db="EMBL/GenBank/DDBJ databases">
        <title>The genome sequence of Caulobacter flavus CGMCC1 15093.</title>
        <authorList>
            <person name="Gao J."/>
            <person name="Mao X."/>
            <person name="Sun J."/>
        </authorList>
    </citation>
    <scope>NUCLEOTIDE SEQUENCE [LARGE SCALE GENOMIC DNA]</scope>
    <source>
        <strain evidence="4 5">CGMCC1 15093</strain>
    </source>
</reference>
<dbReference type="Proteomes" id="UP000234483">
    <property type="component" value="Unassembled WGS sequence"/>
</dbReference>